<dbReference type="PANTHER" id="PTHR43798">
    <property type="entry name" value="MONOACYLGLYCEROL LIPASE"/>
    <property type="match status" value="1"/>
</dbReference>
<dbReference type="OMA" id="YRKLWQF"/>
<dbReference type="AlphaFoldDB" id="Q6CM48"/>
<dbReference type="InterPro" id="IPR000073">
    <property type="entry name" value="AB_hydrolase_1"/>
</dbReference>
<organism evidence="2 3">
    <name type="scientific">Kluyveromyces lactis (strain ATCC 8585 / CBS 2359 / DSM 70799 / NBRC 1267 / NRRL Y-1140 / WM37)</name>
    <name type="common">Yeast</name>
    <name type="synonym">Candida sphaerica</name>
    <dbReference type="NCBI Taxonomy" id="284590"/>
    <lineage>
        <taxon>Eukaryota</taxon>
        <taxon>Fungi</taxon>
        <taxon>Dikarya</taxon>
        <taxon>Ascomycota</taxon>
        <taxon>Saccharomycotina</taxon>
        <taxon>Saccharomycetes</taxon>
        <taxon>Saccharomycetales</taxon>
        <taxon>Saccharomycetaceae</taxon>
        <taxon>Kluyveromyces</taxon>
    </lineage>
</organism>
<dbReference type="PRINTS" id="PR00111">
    <property type="entry name" value="ABHYDROLASE"/>
</dbReference>
<dbReference type="Gene3D" id="3.40.50.1820">
    <property type="entry name" value="alpha/beta hydrolase"/>
    <property type="match status" value="1"/>
</dbReference>
<sequence>MAFYQYPVPLSGTSIENIVSKYAGHPDKLNELVLSNAKDFHNELIESHLEMVHLPLRDIEIRIQTCHNLGSYKSKSVDKLVLMIHGLGGNLTHYEPLISKYVHDHTPFLAFDLPGFGDSDELDQYNMGDVISLICELVHKMCQCKTISIIGHSMGALLSVQVANTISVKCHGLILIGTPPLQNKALKNPFVRLLLKLLWYHPGIFDFYRVRFDQSKGLKSSGIVKFYYRAGNTYGKLYQYYRNIQIKSKSLVGYFLGWQEVSNVPNATPIHLIHGDKDTICAVEKLAQWRTLEGVTVTVDVITDCSHNCLLDATEETLELIMKYT</sequence>
<dbReference type="KEGG" id="kla:KLLA0_E23035g"/>
<feature type="domain" description="AB hydrolase-1" evidence="1">
    <location>
        <begin position="81"/>
        <end position="318"/>
    </location>
</feature>
<evidence type="ECO:0000313" key="2">
    <source>
        <dbReference type="EMBL" id="CAH00078.1"/>
    </source>
</evidence>
<evidence type="ECO:0000313" key="3">
    <source>
        <dbReference type="Proteomes" id="UP000000598"/>
    </source>
</evidence>
<dbReference type="SUPFAM" id="SSF53474">
    <property type="entry name" value="alpha/beta-Hydrolases"/>
    <property type="match status" value="1"/>
</dbReference>
<dbReference type="InterPro" id="IPR050266">
    <property type="entry name" value="AB_hydrolase_sf"/>
</dbReference>
<proteinExistence type="predicted"/>
<dbReference type="Pfam" id="PF12697">
    <property type="entry name" value="Abhydrolase_6"/>
    <property type="match status" value="1"/>
</dbReference>
<dbReference type="EMBL" id="CR382125">
    <property type="protein sequence ID" value="CAH00078.1"/>
    <property type="molecule type" value="Genomic_DNA"/>
</dbReference>
<dbReference type="InterPro" id="IPR029058">
    <property type="entry name" value="AB_hydrolase_fold"/>
</dbReference>
<dbReference type="HOGENOM" id="CLU_068926_0_0_1"/>
<accession>Q6CM48</accession>
<protein>
    <submittedName>
        <fullName evidence="2">KLLA0E23035p</fullName>
    </submittedName>
</protein>
<dbReference type="STRING" id="284590.Q6CM48"/>
<dbReference type="PANTHER" id="PTHR43798:SF5">
    <property type="entry name" value="MONOACYLGLYCEROL LIPASE ABHD6"/>
    <property type="match status" value="1"/>
</dbReference>
<dbReference type="eggNOG" id="ENOG502QVGS">
    <property type="taxonomic scope" value="Eukaryota"/>
</dbReference>
<dbReference type="GO" id="GO:0016020">
    <property type="term" value="C:membrane"/>
    <property type="evidence" value="ECO:0007669"/>
    <property type="project" value="TreeGrafter"/>
</dbReference>
<dbReference type="Proteomes" id="UP000000598">
    <property type="component" value="Chromosome E"/>
</dbReference>
<dbReference type="GO" id="GO:0046464">
    <property type="term" value="P:acylglycerol catabolic process"/>
    <property type="evidence" value="ECO:0007669"/>
    <property type="project" value="TreeGrafter"/>
</dbReference>
<dbReference type="GO" id="GO:0047372">
    <property type="term" value="F:monoacylglycerol lipase activity"/>
    <property type="evidence" value="ECO:0007669"/>
    <property type="project" value="TreeGrafter"/>
</dbReference>
<evidence type="ECO:0000259" key="1">
    <source>
        <dbReference type="Pfam" id="PF12697"/>
    </source>
</evidence>
<keyword evidence="3" id="KW-1185">Reference proteome</keyword>
<dbReference type="ESTHER" id="klula-q6cm48">
    <property type="family name" value="Lipase_3"/>
</dbReference>
<dbReference type="FunCoup" id="Q6CM48">
    <property type="interactions" value="27"/>
</dbReference>
<reference evidence="2 3" key="1">
    <citation type="journal article" date="2004" name="Nature">
        <title>Genome evolution in yeasts.</title>
        <authorList>
            <consortium name="Genolevures"/>
            <person name="Dujon B."/>
            <person name="Sherman D."/>
            <person name="Fischer G."/>
            <person name="Durrens P."/>
            <person name="Casaregola S."/>
            <person name="Lafontaine I."/>
            <person name="de Montigny J."/>
            <person name="Marck C."/>
            <person name="Neuveglise C."/>
            <person name="Talla E."/>
            <person name="Goffard N."/>
            <person name="Frangeul L."/>
            <person name="Aigle M."/>
            <person name="Anthouard V."/>
            <person name="Babour A."/>
            <person name="Barbe V."/>
            <person name="Barnay S."/>
            <person name="Blanchin S."/>
            <person name="Beckerich J.M."/>
            <person name="Beyne E."/>
            <person name="Bleykasten C."/>
            <person name="Boisrame A."/>
            <person name="Boyer J."/>
            <person name="Cattolico L."/>
            <person name="Confanioleri F."/>
            <person name="de Daruvar A."/>
            <person name="Despons L."/>
            <person name="Fabre E."/>
            <person name="Fairhead C."/>
            <person name="Ferry-Dumazet H."/>
            <person name="Groppi A."/>
            <person name="Hantraye F."/>
            <person name="Hennequin C."/>
            <person name="Jauniaux N."/>
            <person name="Joyet P."/>
            <person name="Kachouri R."/>
            <person name="Kerrest A."/>
            <person name="Koszul R."/>
            <person name="Lemaire M."/>
            <person name="Lesur I."/>
            <person name="Ma L."/>
            <person name="Muller H."/>
            <person name="Nicaud J.M."/>
            <person name="Nikolski M."/>
            <person name="Oztas S."/>
            <person name="Ozier-Kalogeropoulos O."/>
            <person name="Pellenz S."/>
            <person name="Potier S."/>
            <person name="Richard G.F."/>
            <person name="Straub M.L."/>
            <person name="Suleau A."/>
            <person name="Swennene D."/>
            <person name="Tekaia F."/>
            <person name="Wesolowski-Louvel M."/>
            <person name="Westhof E."/>
            <person name="Wirth B."/>
            <person name="Zeniou-Meyer M."/>
            <person name="Zivanovic I."/>
            <person name="Bolotin-Fukuhara M."/>
            <person name="Thierry A."/>
            <person name="Bouchier C."/>
            <person name="Caudron B."/>
            <person name="Scarpelli C."/>
            <person name="Gaillardin C."/>
            <person name="Weissenbach J."/>
            <person name="Wincker P."/>
            <person name="Souciet J.L."/>
        </authorList>
    </citation>
    <scope>NUCLEOTIDE SEQUENCE [LARGE SCALE GENOMIC DNA]</scope>
    <source>
        <strain evidence="3">ATCC 8585 / CBS 2359 / DSM 70799 / NBRC 1267 / NRRL Y-1140 / WM37</strain>
    </source>
</reference>
<name>Q6CM48_KLULA</name>
<dbReference type="InParanoid" id="Q6CM48"/>
<gene>
    <name evidence="2" type="ORF">KLLA0_E23035g</name>
</gene>
<dbReference type="PaxDb" id="284590-Q6CM48"/>